<feature type="domain" description="Heavy metal binding" evidence="4">
    <location>
        <begin position="47"/>
        <end position="73"/>
    </location>
</feature>
<comment type="similarity">
    <text evidence="1">Belongs to the membrane fusion protein (MFP) (TC 8.A.1) family.</text>
</comment>
<feature type="domain" description="CusB-like three alpha-helical bundle" evidence="5">
    <location>
        <begin position="162"/>
        <end position="210"/>
    </location>
</feature>
<dbReference type="InterPro" id="IPR045800">
    <property type="entry name" value="HMBD"/>
</dbReference>
<comment type="caution">
    <text evidence="9">The sequence shown here is derived from an EMBL/GenBank/DDBJ whole genome shotgun (WGS) entry which is preliminary data.</text>
</comment>
<evidence type="ECO:0000259" key="5">
    <source>
        <dbReference type="Pfam" id="PF25869"/>
    </source>
</evidence>
<dbReference type="InterPro" id="IPR058792">
    <property type="entry name" value="Beta-barrel_RND_2"/>
</dbReference>
<dbReference type="InterPro" id="IPR051909">
    <property type="entry name" value="MFP_Cation_Efflux"/>
</dbReference>
<dbReference type="Pfam" id="PF19335">
    <property type="entry name" value="HMBD"/>
    <property type="match status" value="1"/>
</dbReference>
<dbReference type="Gene3D" id="2.40.420.20">
    <property type="match status" value="1"/>
</dbReference>
<dbReference type="GO" id="GO:0022857">
    <property type="term" value="F:transmembrane transporter activity"/>
    <property type="evidence" value="ECO:0007669"/>
    <property type="project" value="InterPro"/>
</dbReference>
<dbReference type="PANTHER" id="PTHR30097">
    <property type="entry name" value="CATION EFFLUX SYSTEM PROTEIN CUSB"/>
    <property type="match status" value="1"/>
</dbReference>
<evidence type="ECO:0000313" key="10">
    <source>
        <dbReference type="Proteomes" id="UP001165393"/>
    </source>
</evidence>
<feature type="domain" description="CzcB-like C-terminal circularly permuted SH3-like" evidence="8">
    <location>
        <begin position="331"/>
        <end position="390"/>
    </location>
</feature>
<dbReference type="InterPro" id="IPR021647">
    <property type="entry name" value="CusF_Ec"/>
</dbReference>
<name>A0AA41W745_9GAMM</name>
<dbReference type="Pfam" id="PF11604">
    <property type="entry name" value="CusF_Ec"/>
    <property type="match status" value="1"/>
</dbReference>
<evidence type="ECO:0000259" key="4">
    <source>
        <dbReference type="Pfam" id="PF19335"/>
    </source>
</evidence>
<keyword evidence="10" id="KW-1185">Reference proteome</keyword>
<keyword evidence="2" id="KW-0813">Transport</keyword>
<dbReference type="Gene3D" id="2.40.50.320">
    <property type="entry name" value="Copper binding periplasmic protein CusF"/>
    <property type="match status" value="1"/>
</dbReference>
<accession>A0AA41W745</accession>
<dbReference type="Pfam" id="PF25869">
    <property type="entry name" value="3HB_CusB"/>
    <property type="match status" value="1"/>
</dbReference>
<dbReference type="Gene3D" id="6.10.140.730">
    <property type="match status" value="1"/>
</dbReference>
<reference evidence="9 10" key="1">
    <citation type="journal article" date="2013" name="Antonie Van Leeuwenhoek">
        <title>Echinimonas agarilytica gen. nov., sp. nov., a new gammaproteobacterium isolated from the sea urchin Strongylocentrotus intermedius.</title>
        <authorList>
            <person name="Nedashkovskaya O.I."/>
            <person name="Stenkova A.M."/>
            <person name="Zhukova N.V."/>
            <person name="Van Trappen S."/>
            <person name="Lee J.S."/>
            <person name="Kim S.B."/>
        </authorList>
    </citation>
    <scope>NUCLEOTIDE SEQUENCE [LARGE SCALE GENOMIC DNA]</scope>
    <source>
        <strain evidence="9 10">KMM 6351</strain>
    </source>
</reference>
<organism evidence="9 10">
    <name type="scientific">Echinimonas agarilytica</name>
    <dbReference type="NCBI Taxonomy" id="1215918"/>
    <lineage>
        <taxon>Bacteria</taxon>
        <taxon>Pseudomonadati</taxon>
        <taxon>Pseudomonadota</taxon>
        <taxon>Gammaproteobacteria</taxon>
        <taxon>Alteromonadales</taxon>
        <taxon>Echinimonadaceae</taxon>
        <taxon>Echinimonas</taxon>
    </lineage>
</organism>
<protein>
    <submittedName>
        <fullName evidence="9">Efflux RND transporter periplasmic adaptor subunit</fullName>
    </submittedName>
</protein>
<sequence>MTRTALVIVSITIGAAIGASGFALFNASPLYSGTAASSEPAIQTPLYWVAPMDPAYRRDEPGKSPMGMDLIPVYEDASSTDDSPGTITVSPEVINNMGVRTAQVAFKSLKTQIDTVGYVGFNEDALVHVHPRVEGWLETLNIKVEGERVQKGDPLFSLYSPELVNAQNELLQTLEQDDKKLVQSAIERLRALQVPEPQIQALIKTREVQQTITILAPKSGVVEMLEVSEGFFVQPGNTIISIGPFDQVWVTAEVFERQASRVKKGDEVSMTLEHLPGQTWKGHVDYIYPVLDAVNRTMRVRMRFDNHQEQLKPNMFAQIRIHANTSEKALIVPRQAVIRSGSDDRVVLALGHGKFKSIAVVLGRSSHDEIEVLKGLNAGDEIVVSAQFLLDSESSITSDFVRMSDPGTSEPTQVWTEGTITHTNPHKRSITVEHKAIEKWQWPPMEMDFLVDKDVDFEDLTTGTVMHFEITRHQGEVVISTTHIMSKPAEVQAPKAQEHENHHGMDHSQHQMMNHGEDQ</sequence>
<dbReference type="InterPro" id="IPR058649">
    <property type="entry name" value="CzcB_C"/>
</dbReference>
<feature type="region of interest" description="Disordered" evidence="3">
    <location>
        <begin position="490"/>
        <end position="519"/>
    </location>
</feature>
<feature type="domain" description="CusB-like beta-barrel" evidence="7">
    <location>
        <begin position="247"/>
        <end position="324"/>
    </location>
</feature>
<evidence type="ECO:0000256" key="2">
    <source>
        <dbReference type="ARBA" id="ARBA00022448"/>
    </source>
</evidence>
<feature type="compositionally biased region" description="Basic and acidic residues" evidence="3">
    <location>
        <begin position="496"/>
        <end position="519"/>
    </location>
</feature>
<evidence type="ECO:0000256" key="3">
    <source>
        <dbReference type="SAM" id="MobiDB-lite"/>
    </source>
</evidence>
<dbReference type="EMBL" id="JAMQGP010000004">
    <property type="protein sequence ID" value="MCM2680104.1"/>
    <property type="molecule type" value="Genomic_DNA"/>
</dbReference>
<dbReference type="Proteomes" id="UP001165393">
    <property type="component" value="Unassembled WGS sequence"/>
</dbReference>
<gene>
    <name evidence="9" type="ORF">NAF29_10555</name>
</gene>
<dbReference type="Gene3D" id="2.40.50.100">
    <property type="match status" value="1"/>
</dbReference>
<evidence type="ECO:0000313" key="9">
    <source>
        <dbReference type="EMBL" id="MCM2680104.1"/>
    </source>
</evidence>
<dbReference type="GO" id="GO:0016020">
    <property type="term" value="C:membrane"/>
    <property type="evidence" value="ECO:0007669"/>
    <property type="project" value="InterPro"/>
</dbReference>
<dbReference type="InterPro" id="IPR006143">
    <property type="entry name" value="RND_pump_MFP"/>
</dbReference>
<dbReference type="Pfam" id="PF25975">
    <property type="entry name" value="CzcB_C"/>
    <property type="match status" value="1"/>
</dbReference>
<dbReference type="NCBIfam" id="TIGR01730">
    <property type="entry name" value="RND_mfp"/>
    <property type="match status" value="1"/>
</dbReference>
<dbReference type="GO" id="GO:0046914">
    <property type="term" value="F:transition metal ion binding"/>
    <property type="evidence" value="ECO:0007669"/>
    <property type="project" value="TreeGrafter"/>
</dbReference>
<dbReference type="AlphaFoldDB" id="A0AA41W745"/>
<dbReference type="Pfam" id="PF25919">
    <property type="entry name" value="BSH_CusB"/>
    <property type="match status" value="1"/>
</dbReference>
<dbReference type="Pfam" id="PF25954">
    <property type="entry name" value="Beta-barrel_RND_2"/>
    <property type="match status" value="1"/>
</dbReference>
<evidence type="ECO:0000259" key="8">
    <source>
        <dbReference type="Pfam" id="PF25975"/>
    </source>
</evidence>
<dbReference type="RefSeq" id="WP_251261529.1">
    <property type="nucleotide sequence ID" value="NZ_JAMQGP010000004.1"/>
</dbReference>
<dbReference type="GO" id="GO:0030288">
    <property type="term" value="C:outer membrane-bounded periplasmic space"/>
    <property type="evidence" value="ECO:0007669"/>
    <property type="project" value="TreeGrafter"/>
</dbReference>
<dbReference type="InterPro" id="IPR058790">
    <property type="entry name" value="BSH_CusB"/>
</dbReference>
<feature type="domain" description="CusB-like barrel-sandwich hybrid" evidence="6">
    <location>
        <begin position="127"/>
        <end position="242"/>
    </location>
</feature>
<dbReference type="GO" id="GO:0015679">
    <property type="term" value="P:plasma membrane copper ion transport"/>
    <property type="evidence" value="ECO:0007669"/>
    <property type="project" value="TreeGrafter"/>
</dbReference>
<dbReference type="PANTHER" id="PTHR30097:SF15">
    <property type="entry name" value="CATION EFFLUX SYSTEM PROTEIN CUSB"/>
    <property type="match status" value="1"/>
</dbReference>
<evidence type="ECO:0000259" key="6">
    <source>
        <dbReference type="Pfam" id="PF25919"/>
    </source>
</evidence>
<dbReference type="InterPro" id="IPR058791">
    <property type="entry name" value="3HB_CusB"/>
</dbReference>
<evidence type="ECO:0000256" key="1">
    <source>
        <dbReference type="ARBA" id="ARBA00009477"/>
    </source>
</evidence>
<dbReference type="GO" id="GO:0060003">
    <property type="term" value="P:copper ion export"/>
    <property type="evidence" value="ECO:0007669"/>
    <property type="project" value="TreeGrafter"/>
</dbReference>
<evidence type="ECO:0000259" key="7">
    <source>
        <dbReference type="Pfam" id="PF25954"/>
    </source>
</evidence>
<dbReference type="SUPFAM" id="SSF111369">
    <property type="entry name" value="HlyD-like secretion proteins"/>
    <property type="match status" value="1"/>
</dbReference>
<proteinExistence type="inferred from homology"/>
<dbReference type="Gene3D" id="2.40.30.170">
    <property type="match status" value="1"/>
</dbReference>
<dbReference type="InterPro" id="IPR042230">
    <property type="entry name" value="CusF_sf"/>
</dbReference>
<dbReference type="FunFam" id="2.40.30.170:FF:000010">
    <property type="entry name" value="Efflux RND transporter periplasmic adaptor subunit"/>
    <property type="match status" value="1"/>
</dbReference>